<reference evidence="1" key="2">
    <citation type="submission" date="2020-08" db="EMBL/GenBank/DDBJ databases">
        <title>Complete genome sequence of Weissella confusa strain FS54 provides insights into metabolic potential.</title>
        <authorList>
            <person name="Fhoula I."/>
            <person name="Najjari A."/>
            <person name="Lekired A."/>
            <person name="Bessrour-Aouam N."/>
            <person name="Jaballah S."/>
            <person name="Klibi N."/>
            <person name="Ouzari H.-I."/>
        </authorList>
    </citation>
    <scope>NUCLEOTIDE SEQUENCE</scope>
    <source>
        <strain evidence="1">FS54</strain>
    </source>
</reference>
<dbReference type="OrthoDB" id="2248290at2"/>
<name>A0A0R2F5E4_WEICO</name>
<reference evidence="3 4" key="3">
    <citation type="journal article" date="2021" name="Int. J. Food Microbiol.">
        <title>Safety demonstration of a microbial species for use in the food chain: Weissella confusa.</title>
        <authorList>
            <person name="Bourdichon F."/>
            <person name="Patrone V."/>
            <person name="Fontana A."/>
            <person name="Milani G."/>
            <person name="Morelli L."/>
        </authorList>
    </citation>
    <scope>NUCLEOTIDE SEQUENCE [LARGE SCALE GENOMIC DNA]</scope>
    <source>
        <strain evidence="2">CCUG 30943</strain>
        <strain evidence="3 4">CCUG 43002</strain>
    </source>
</reference>
<dbReference type="GeneID" id="57978283"/>
<dbReference type="Proteomes" id="UP000650485">
    <property type="component" value="Unassembled WGS sequence"/>
</dbReference>
<dbReference type="AlphaFoldDB" id="A0A0R2F5E4"/>
<dbReference type="Proteomes" id="UP000808038">
    <property type="component" value="Unassembled WGS sequence"/>
</dbReference>
<organism evidence="3 4">
    <name type="scientific">Weissella confusa</name>
    <name type="common">Lactobacillus confusus</name>
    <dbReference type="NCBI Taxonomy" id="1583"/>
    <lineage>
        <taxon>Bacteria</taxon>
        <taxon>Bacillati</taxon>
        <taxon>Bacillota</taxon>
        <taxon>Bacilli</taxon>
        <taxon>Lactobacillales</taxon>
        <taxon>Lactobacillaceae</taxon>
        <taxon>Weissella</taxon>
    </lineage>
</organism>
<sequence length="290" mass="32839">MENTPYLTTDLPSNQSVLNGKLQAKLNYIGDIQTAVAEGNDRRVYELLDSQKYNMQIRQAPQAESNRVLSVLVDDMQDELSHHLGQKLIAYLSEKFPFFYYEESQLGVFQLFFGNWWDRRHFGILDPLSVKFIFNDEEYEKLARAVELAESGQRFNAQVIEDTTRANEALQKVVNDQNARDAERTQLMAQLAATEERSGLFNKSAQAEQREVLRARLAQLDAADAKAATVPDLIAENNAQILNYSKEDTILIYEQRAINDAFGSFADFQNAVGSLYVDYVSSLVAEQGGE</sequence>
<dbReference type="EMBL" id="JAAOCX010000013">
    <property type="protein sequence ID" value="MBJ7633280.1"/>
    <property type="molecule type" value="Genomic_DNA"/>
</dbReference>
<evidence type="ECO:0000313" key="3">
    <source>
        <dbReference type="EMBL" id="MBJ7638258.1"/>
    </source>
</evidence>
<dbReference type="EMBL" id="JACSZT010000006">
    <property type="protein sequence ID" value="MBC6498671.1"/>
    <property type="molecule type" value="Genomic_DNA"/>
</dbReference>
<dbReference type="EMBL" id="JAAOCP010000003">
    <property type="protein sequence ID" value="MBJ7638258.1"/>
    <property type="molecule type" value="Genomic_DNA"/>
</dbReference>
<dbReference type="STRING" id="1583.IV69_GL001298"/>
<evidence type="ECO:0000313" key="2">
    <source>
        <dbReference type="EMBL" id="MBJ7633280.1"/>
    </source>
</evidence>
<evidence type="ECO:0008006" key="5">
    <source>
        <dbReference type="Google" id="ProtNLM"/>
    </source>
</evidence>
<comment type="caution">
    <text evidence="3">The sequence shown here is derived from an EMBL/GenBank/DDBJ whole genome shotgun (WGS) entry which is preliminary data.</text>
</comment>
<keyword evidence="4" id="KW-1185">Reference proteome</keyword>
<dbReference type="Proteomes" id="UP000728106">
    <property type="component" value="Unassembled WGS sequence"/>
</dbReference>
<dbReference type="RefSeq" id="WP_003609245.1">
    <property type="nucleotide sequence ID" value="NZ_ALXH01000101.1"/>
</dbReference>
<evidence type="ECO:0000313" key="1">
    <source>
        <dbReference type="EMBL" id="MBC6498671.1"/>
    </source>
</evidence>
<reference evidence="3" key="1">
    <citation type="submission" date="2020-02" db="EMBL/GenBank/DDBJ databases">
        <authorList>
            <person name="Fontana A."/>
            <person name="Patrone V."/>
            <person name="Morelli L."/>
        </authorList>
    </citation>
    <scope>NUCLEOTIDE SEQUENCE</scope>
    <source>
        <strain evidence="2">CCUG 30943</strain>
        <strain evidence="3">CCUG 43002</strain>
    </source>
</reference>
<gene>
    <name evidence="1" type="ORF">H7R52_08270</name>
    <name evidence="3" type="ORF">HAU20_02500</name>
    <name evidence="2" type="ORF">HAU43_09325</name>
</gene>
<accession>A0A0R2F5E4</accession>
<protein>
    <recommendedName>
        <fullName evidence="5">Exonuclease SbcC</fullName>
    </recommendedName>
</protein>
<proteinExistence type="predicted"/>
<evidence type="ECO:0000313" key="4">
    <source>
        <dbReference type="Proteomes" id="UP000728106"/>
    </source>
</evidence>